<dbReference type="InterPro" id="IPR051055">
    <property type="entry name" value="PIF1_helicase"/>
</dbReference>
<feature type="domain" description="AAA+ ATPase" evidence="2">
    <location>
        <begin position="122"/>
        <end position="266"/>
    </location>
</feature>
<organism evidence="3 4">
    <name type="scientific">Metarhizium robertsii (strain ARSEF 23 / ATCC MYA-3075)</name>
    <name type="common">Metarhizium anisopliae (strain ARSEF 23)</name>
    <dbReference type="NCBI Taxonomy" id="655844"/>
    <lineage>
        <taxon>Eukaryota</taxon>
        <taxon>Fungi</taxon>
        <taxon>Dikarya</taxon>
        <taxon>Ascomycota</taxon>
        <taxon>Pezizomycotina</taxon>
        <taxon>Sordariomycetes</taxon>
        <taxon>Hypocreomycetidae</taxon>
        <taxon>Hypocreales</taxon>
        <taxon>Clavicipitaceae</taxon>
        <taxon>Metarhizium</taxon>
    </lineage>
</organism>
<reference evidence="3 4" key="2">
    <citation type="journal article" date="2014" name="Proc. Natl. Acad. Sci. U.S.A.">
        <title>Trajectory and genomic determinants of fungal-pathogen speciation and host adaptation.</title>
        <authorList>
            <person name="Hu X."/>
            <person name="Xiao G."/>
            <person name="Zheng P."/>
            <person name="Shang Y."/>
            <person name="Su Y."/>
            <person name="Zhang X."/>
            <person name="Liu X."/>
            <person name="Zhan S."/>
            <person name="St Leger R.J."/>
            <person name="Wang C."/>
        </authorList>
    </citation>
    <scope>GENOME REANNOTATION</scope>
    <source>
        <strain evidence="4">ARSEF 23 / ATCC MYA-3075</strain>
    </source>
</reference>
<name>E9FA03_METRA</name>
<dbReference type="EMBL" id="ADNJ02000015">
    <property type="protein sequence ID" value="EFY95401.2"/>
    <property type="molecule type" value="Genomic_DNA"/>
</dbReference>
<dbReference type="CDD" id="cd18809">
    <property type="entry name" value="SF1_C_RecD"/>
    <property type="match status" value="1"/>
</dbReference>
<comment type="caution">
    <text evidence="3">The sequence shown here is derived from an EMBL/GenBank/DDBJ whole genome shotgun (WGS) entry which is preliminary data.</text>
</comment>
<dbReference type="Proteomes" id="UP000002498">
    <property type="component" value="Unassembled WGS sequence"/>
</dbReference>
<dbReference type="RefSeq" id="XP_007825291.2">
    <property type="nucleotide sequence ID" value="XM_007827100.2"/>
</dbReference>
<dbReference type="Pfam" id="PF13604">
    <property type="entry name" value="AAA_30"/>
    <property type="match status" value="1"/>
</dbReference>
<dbReference type="AlphaFoldDB" id="E9FA03"/>
<feature type="region of interest" description="Disordered" evidence="1">
    <location>
        <begin position="1"/>
        <end position="23"/>
    </location>
</feature>
<dbReference type="PANTHER" id="PTHR47642">
    <property type="entry name" value="ATP-DEPENDENT DNA HELICASE"/>
    <property type="match status" value="1"/>
</dbReference>
<evidence type="ECO:0000313" key="4">
    <source>
        <dbReference type="Proteomes" id="UP000002498"/>
    </source>
</evidence>
<dbReference type="InterPro" id="IPR003593">
    <property type="entry name" value="AAA+_ATPase"/>
</dbReference>
<dbReference type="GeneID" id="19263388"/>
<dbReference type="InterPro" id="IPR027417">
    <property type="entry name" value="P-loop_NTPase"/>
</dbReference>
<evidence type="ECO:0000256" key="1">
    <source>
        <dbReference type="SAM" id="MobiDB-lite"/>
    </source>
</evidence>
<dbReference type="SMART" id="SM00382">
    <property type="entry name" value="AAA"/>
    <property type="match status" value="1"/>
</dbReference>
<gene>
    <name evidence="3" type="ORF">MAA_09102</name>
</gene>
<feature type="region of interest" description="Disordered" evidence="1">
    <location>
        <begin position="46"/>
        <end position="104"/>
    </location>
</feature>
<dbReference type="HOGENOM" id="CLU_507226_0_0_1"/>
<accession>E9FA03</accession>
<evidence type="ECO:0000313" key="3">
    <source>
        <dbReference type="EMBL" id="EFY95401.2"/>
    </source>
</evidence>
<dbReference type="PANTHER" id="PTHR47642:SF5">
    <property type="entry name" value="ATP-DEPENDENT DNA HELICASE"/>
    <property type="match status" value="1"/>
</dbReference>
<sequence>MSSAGHQKDARQAGERCASSAVASESDTDYSLGWLDSDPVDPVVAALSSREARNEASVTTSLAAQRPHASADEQVKPLQIAGSGVQPHENPGDSSTRGGERFDNAEPNLCQEQQDVVDLIASGRNVFFTGSAGCGKSTVLKAAVTRLQAMGLIVHVLAPTGRAGSALPIGKLITSAFRKHIRRRLKSTDVLIIDEISMVENHHLERMNVFTYRTLDGFVWHHKEHPHLEHYNDRFTDGSLVALKDHRLERQVQLRTGIICGFENYDPAKLPRAKSGKVLSFTGQTGSSGPPAENPTIYGDYAALKERQVGCFMGGQKHNVWPRVLFHNGHRRTIYADCIVNSVGSCEPYSLLHRTQIPLVAAWAMSIHKSQGMTLDRVIVVGPRHCRCDEGIRRGSGVCRLVEGDGSAWAQDRGQPGGSVGWARRQRRRATVPQGEVWIRAPAVTALNGPWFSGRSRPPKADTANWPIVFYVHENGWLPRDGYIAVRCSILNTLAISSKRVHCDDTSIPFNKSTSIANLEPWSSLAASRDQHFLGDV</sequence>
<protein>
    <submittedName>
        <fullName evidence="3">Aaa ATPase</fullName>
    </submittedName>
</protein>
<keyword evidence="4" id="KW-1185">Reference proteome</keyword>
<feature type="compositionally biased region" description="Basic and acidic residues" evidence="1">
    <location>
        <begin position="1"/>
        <end position="14"/>
    </location>
</feature>
<evidence type="ECO:0000259" key="2">
    <source>
        <dbReference type="SMART" id="SM00382"/>
    </source>
</evidence>
<reference evidence="3 4" key="1">
    <citation type="journal article" date="2011" name="PLoS Genet.">
        <title>Genome sequencing and comparative transcriptomics of the model entomopathogenic fungi Metarhizium anisopliae and M. acridum.</title>
        <authorList>
            <person name="Gao Q."/>
            <person name="Jin K."/>
            <person name="Ying S.H."/>
            <person name="Zhang Y."/>
            <person name="Xiao G."/>
            <person name="Shang Y."/>
            <person name="Duan Z."/>
            <person name="Hu X."/>
            <person name="Xie X.Q."/>
            <person name="Zhou G."/>
            <person name="Peng G."/>
            <person name="Luo Z."/>
            <person name="Huang W."/>
            <person name="Wang B."/>
            <person name="Fang W."/>
            <person name="Wang S."/>
            <person name="Zhong Y."/>
            <person name="Ma L.J."/>
            <person name="St Leger R.J."/>
            <person name="Zhao G.P."/>
            <person name="Pei Y."/>
            <person name="Feng M.G."/>
            <person name="Xia Y."/>
            <person name="Wang C."/>
        </authorList>
    </citation>
    <scope>NUCLEOTIDE SEQUENCE [LARGE SCALE GENOMIC DNA]</scope>
    <source>
        <strain evidence="4">ARSEF 23 / ATCC MYA-3075</strain>
    </source>
</reference>
<dbReference type="KEGG" id="maj:MAA_09102"/>
<proteinExistence type="predicted"/>
<dbReference type="SUPFAM" id="SSF52540">
    <property type="entry name" value="P-loop containing nucleoside triphosphate hydrolases"/>
    <property type="match status" value="2"/>
</dbReference>
<dbReference type="OrthoDB" id="432234at2759"/>
<dbReference type="Gene3D" id="3.40.50.300">
    <property type="entry name" value="P-loop containing nucleotide triphosphate hydrolases"/>
    <property type="match status" value="1"/>
</dbReference>